<proteinExistence type="predicted"/>
<reference evidence="1 2" key="1">
    <citation type="submission" date="2016-02" db="EMBL/GenBank/DDBJ databases">
        <title>Genome analysis of coral dinoflagellate symbionts highlights evolutionary adaptations to a symbiotic lifestyle.</title>
        <authorList>
            <person name="Aranda M."/>
            <person name="Li Y."/>
            <person name="Liew Y.J."/>
            <person name="Baumgarten S."/>
            <person name="Simakov O."/>
            <person name="Wilson M."/>
            <person name="Piel J."/>
            <person name="Ashoor H."/>
            <person name="Bougouffa S."/>
            <person name="Bajic V.B."/>
            <person name="Ryu T."/>
            <person name="Ravasi T."/>
            <person name="Bayer T."/>
            <person name="Micklem G."/>
            <person name="Kim H."/>
            <person name="Bhak J."/>
            <person name="Lajeunesse T.C."/>
            <person name="Voolstra C.R."/>
        </authorList>
    </citation>
    <scope>NUCLEOTIDE SEQUENCE [LARGE SCALE GENOMIC DNA]</scope>
    <source>
        <strain evidence="1 2">CCMP2467</strain>
    </source>
</reference>
<dbReference type="AlphaFoldDB" id="A0A1Q9C0E5"/>
<protein>
    <submittedName>
        <fullName evidence="1">Uncharacterized protein</fullName>
    </submittedName>
</protein>
<name>A0A1Q9C0E5_SYMMI</name>
<comment type="caution">
    <text evidence="1">The sequence shown here is derived from an EMBL/GenBank/DDBJ whole genome shotgun (WGS) entry which is preliminary data.</text>
</comment>
<keyword evidence="2" id="KW-1185">Reference proteome</keyword>
<dbReference type="OrthoDB" id="437520at2759"/>
<dbReference type="Proteomes" id="UP000186817">
    <property type="component" value="Unassembled WGS sequence"/>
</dbReference>
<evidence type="ECO:0000313" key="2">
    <source>
        <dbReference type="Proteomes" id="UP000186817"/>
    </source>
</evidence>
<organism evidence="1 2">
    <name type="scientific">Symbiodinium microadriaticum</name>
    <name type="common">Dinoflagellate</name>
    <name type="synonym">Zooxanthella microadriatica</name>
    <dbReference type="NCBI Taxonomy" id="2951"/>
    <lineage>
        <taxon>Eukaryota</taxon>
        <taxon>Sar</taxon>
        <taxon>Alveolata</taxon>
        <taxon>Dinophyceae</taxon>
        <taxon>Suessiales</taxon>
        <taxon>Symbiodiniaceae</taxon>
        <taxon>Symbiodinium</taxon>
    </lineage>
</organism>
<gene>
    <name evidence="1" type="ORF">AK812_SmicGene43685</name>
</gene>
<accession>A0A1Q9C0E5</accession>
<evidence type="ECO:0000313" key="1">
    <source>
        <dbReference type="EMBL" id="OLP76384.1"/>
    </source>
</evidence>
<dbReference type="EMBL" id="LSRX01002040">
    <property type="protein sequence ID" value="OLP76384.1"/>
    <property type="molecule type" value="Genomic_DNA"/>
</dbReference>
<sequence length="910" mass="100590">MAGDKGLVLQLFAGPARLAQTLQKNGFDVLAFDRSGVRARFPVQSLDICDSEDFALFSNIMSEQADRVVLLHLSPSPNACREAGFVQAFCAIIRRALDWSLRICIVQPPSCGSFLRSLPVAFVPSYCGLAFTSGRYRKPLVSEFRHYDAWAFTPDSDADRSKVLQLYPKGARIVRRKLCKGGGVVVCRSPMLSGLLPASFTQEWVVGSGVTAVPSSGEVVEICGIRKMILDDQVVEVSWVGVPRDPLDFLQEAVKAGHPKSFLDQDEPSLELLVDNLLGESSCEGSSNLLDEWESRRSDLAMFEEGLRLGWPRHVQDILEGKQTELLKRLLCEHGYPDSKARPPSVTMERQLVTARAWGETKAEETLYLTLKEEASMVDSSLPGRSIEAFLDRCGHGCVYDGLRLSLRSLYLDSYGPLQLLSGGSVLRVDVQIPALPALQEFRDRVLSGDFERDVNAFVGDPFQIQMDKARFLEVYEQSLLAFGEPAPERREKLKEMIGLQEIHLRLSSPSLAASFLDVLEVRPLAQGVYVASTQAKVLDFVQCLADQIQKDSGDSTPERCRARVKDTLSRLTLLHAPYTTLLLPELDGNYVCTEPVCNVDGTFDFGMFEGTQNVLSECFDEAESIWLSSISAESRWLPSDPSHLAPELPSSSSPSMLLSADDEEQPVACSGLDGPPVKTSLFSCDDWRPDRPCGFTCPSKLLAETLHSAPLSRDAKRYEKYADHALRALRHVVETFPGISLQHRLALLVPNNDFCDRLKQILQRRLRHGLPRRRLSLLSFEESLRTLRSLPTTVSTTEPESIVLDCVENADGLGSLMTVCIGLDAPSGGPGGMQRSQLYRGIKHAQLLAYVVNERLPDGWLQLWGADKEAGGKEEPFVKDAHAAVCAALELAEAGLSFEAPPTERNWCE</sequence>